<sequence>MAENSSTETDDIIAENSNTENENARMGSSMRPCRMCFLQVIRQSTLLFCPKHGFWLQVRIIKGDRWPGGRLPDEVYYRIPDTYMNDRAEAWFKEHGPPLNELPR</sequence>
<organism evidence="2 3">
    <name type="scientific">Dendrothele bispora (strain CBS 962.96)</name>
    <dbReference type="NCBI Taxonomy" id="1314807"/>
    <lineage>
        <taxon>Eukaryota</taxon>
        <taxon>Fungi</taxon>
        <taxon>Dikarya</taxon>
        <taxon>Basidiomycota</taxon>
        <taxon>Agaricomycotina</taxon>
        <taxon>Agaricomycetes</taxon>
        <taxon>Agaricomycetidae</taxon>
        <taxon>Agaricales</taxon>
        <taxon>Agaricales incertae sedis</taxon>
        <taxon>Dendrothele</taxon>
    </lineage>
</organism>
<evidence type="ECO:0000313" key="3">
    <source>
        <dbReference type="Proteomes" id="UP000297245"/>
    </source>
</evidence>
<dbReference type="EMBL" id="ML179479">
    <property type="protein sequence ID" value="THU86812.1"/>
    <property type="molecule type" value="Genomic_DNA"/>
</dbReference>
<protein>
    <submittedName>
        <fullName evidence="2">Uncharacterized protein</fullName>
    </submittedName>
</protein>
<dbReference type="AlphaFoldDB" id="A0A4S8LD46"/>
<name>A0A4S8LD46_DENBC</name>
<reference evidence="2 3" key="1">
    <citation type="journal article" date="2019" name="Nat. Ecol. Evol.">
        <title>Megaphylogeny resolves global patterns of mushroom evolution.</title>
        <authorList>
            <person name="Varga T."/>
            <person name="Krizsan K."/>
            <person name="Foldi C."/>
            <person name="Dima B."/>
            <person name="Sanchez-Garcia M."/>
            <person name="Sanchez-Ramirez S."/>
            <person name="Szollosi G.J."/>
            <person name="Szarkandi J.G."/>
            <person name="Papp V."/>
            <person name="Albert L."/>
            <person name="Andreopoulos W."/>
            <person name="Angelini C."/>
            <person name="Antonin V."/>
            <person name="Barry K.W."/>
            <person name="Bougher N.L."/>
            <person name="Buchanan P."/>
            <person name="Buyck B."/>
            <person name="Bense V."/>
            <person name="Catcheside P."/>
            <person name="Chovatia M."/>
            <person name="Cooper J."/>
            <person name="Damon W."/>
            <person name="Desjardin D."/>
            <person name="Finy P."/>
            <person name="Geml J."/>
            <person name="Haridas S."/>
            <person name="Hughes K."/>
            <person name="Justo A."/>
            <person name="Karasinski D."/>
            <person name="Kautmanova I."/>
            <person name="Kiss B."/>
            <person name="Kocsube S."/>
            <person name="Kotiranta H."/>
            <person name="LaButti K.M."/>
            <person name="Lechner B.E."/>
            <person name="Liimatainen K."/>
            <person name="Lipzen A."/>
            <person name="Lukacs Z."/>
            <person name="Mihaltcheva S."/>
            <person name="Morgado L.N."/>
            <person name="Niskanen T."/>
            <person name="Noordeloos M.E."/>
            <person name="Ohm R.A."/>
            <person name="Ortiz-Santana B."/>
            <person name="Ovrebo C."/>
            <person name="Racz N."/>
            <person name="Riley R."/>
            <person name="Savchenko A."/>
            <person name="Shiryaev A."/>
            <person name="Soop K."/>
            <person name="Spirin V."/>
            <person name="Szebenyi C."/>
            <person name="Tomsovsky M."/>
            <person name="Tulloss R.E."/>
            <person name="Uehling J."/>
            <person name="Grigoriev I.V."/>
            <person name="Vagvolgyi C."/>
            <person name="Papp T."/>
            <person name="Martin F.M."/>
            <person name="Miettinen O."/>
            <person name="Hibbett D.S."/>
            <person name="Nagy L.G."/>
        </authorList>
    </citation>
    <scope>NUCLEOTIDE SEQUENCE [LARGE SCALE GENOMIC DNA]</scope>
    <source>
        <strain evidence="2 3">CBS 962.96</strain>
    </source>
</reference>
<accession>A0A4S8LD46</accession>
<keyword evidence="3" id="KW-1185">Reference proteome</keyword>
<evidence type="ECO:0000256" key="1">
    <source>
        <dbReference type="SAM" id="MobiDB-lite"/>
    </source>
</evidence>
<feature type="region of interest" description="Disordered" evidence="1">
    <location>
        <begin position="1"/>
        <end position="27"/>
    </location>
</feature>
<dbReference type="Proteomes" id="UP000297245">
    <property type="component" value="Unassembled WGS sequence"/>
</dbReference>
<evidence type="ECO:0000313" key="2">
    <source>
        <dbReference type="EMBL" id="THU86812.1"/>
    </source>
</evidence>
<proteinExistence type="predicted"/>
<gene>
    <name evidence="2" type="ORF">K435DRAFT_867909</name>
</gene>